<feature type="transmembrane region" description="Helical" evidence="11">
    <location>
        <begin position="1331"/>
        <end position="1355"/>
    </location>
</feature>
<feature type="transmembrane region" description="Helical" evidence="11">
    <location>
        <begin position="644"/>
        <end position="668"/>
    </location>
</feature>
<dbReference type="Pfam" id="PF08370">
    <property type="entry name" value="PDR_assoc"/>
    <property type="match status" value="1"/>
</dbReference>
<feature type="transmembrane region" description="Helical" evidence="11">
    <location>
        <begin position="609"/>
        <end position="632"/>
    </location>
</feature>
<dbReference type="InterPro" id="IPR013581">
    <property type="entry name" value="PDR_assoc"/>
</dbReference>
<keyword evidence="5" id="KW-0677">Repeat</keyword>
<evidence type="ECO:0000313" key="14">
    <source>
        <dbReference type="Proteomes" id="UP001255856"/>
    </source>
</evidence>
<sequence length="1473" mass="162175">MNTAVGVGDLLPQQMMVPDARGDSAMFRASYRSNADADFEALKQAALNKLEPKKAKRAVVLAEEGSIEVVSPKKLTKTYSVALLDKLVPQDDPKSNVNMQWRVRERMRRAGVAQPTVTIRFHHLSVNTKALIGDNDLPTLPHAVPHMLLSWLEPRKPLSIIEDASGILYPGRFTLILGPPSSGKTTFMKALVGRYRSSKDLKTTGTIDYNGKTFDEFYPERCAGYINQFDTHFGELTVRETIDFSAQCQSSSYMKDVVAELEAREAELGLTPDPTVEAYMRAIAHGHTNSIAVESMIRLLGLETCSETVVGNQMLRGISGGQRKRLGTGEVGVSQMPVLVADEISTGLDSNTTFQIMSSLRAMAHIRQTTYLIALLQPAPETYDLFDDIILLSDGLLCYHGPARERGRGEVTTPSDQQKYYVDDTRAYEYITAAQVRQAYFKHSAALDFEASLSAPYTPTANDLALPTHKYAQSYKSLFASNLSRTWLLQTRTKLFAYVRVIQICLMSLVTATLFLHTDKATINDGNIYSGAAFYSLIYMLIGGFAESHLLIMRLPVFYKQREMMMYPGWCFAIPAYIFRLPFCVVDATLWSCIVYFAPSFDRSTRFFVFWLLMTVTVAWSTSLFQAIAAICRTDTIATAINSFFMLVFIATGGFVMIKSAIPSWWIAAYWANPWAYLTQSISVNEFLGASWDKPNPADPTNPESLGLQFLQFRDFIPETRIVWIGVGAGLASLVINVAVFTLAMEFMPARHSKPVMSSETLEELTYSRQAEPGKADQPASRRRNGVASPLRGGTPAGSTLDLPAVPEDVSFTAPRAAQQANGKAVQPKRDESPEAAMAFAANGKAAAAEDSARSALPFRPMAMTFKDIAYSVPVPKGMDTSHADVPTEGPHANALRLLSGINGIFKPGVLTALMGASGAGKTTLMDVLAGRKTGGTVTGEVHINGFPKNQATFNRISGYVEQEDIHLSQTTVGEAVRFSAALRLPKSVSAEVRESFVAEVMDLVEMDKLDGSLVGVLGESGLSIQARKRLTIAVELVANPSIIFMDEPTTGLDARAASVVMATVRNVVNTGRTVVCTIHQPSIDIFEAFDELLLLKPGGRCVFAGPIGFESKLLISYFEGLEGVQPIKPQYNPANWMLEQTNPTNEAALGVDFSEVFATSPEAASIAKSIEAAHSPAAGAEDIAYESLEISGSMTQFLLLLRRNFVMYWRAPDYNVTRFGVTLLVGFVFGSLAWKQGGNSNTATGVLNIAGLLFASTLFVGVSNCMSVQPIADQQRSVMYRERAAGMYSVMPYSFAQCLVELPYLVVQDLAYSCIVYWMVGFIADASKFFWFVFIFGLTLAYFTAYGLMCLNLMPEMALANVFTSFFFGFWNLMSGFIIPAGSIPGWWIWCYYINPVSWTLYGLIVSQMGDLDTTYIQNYTGQTVTVPDFLDEVFEYKYSMLWPSVAILIAFIAIFLFVSGISLRILNYQNR</sequence>
<dbReference type="InterPro" id="IPR034003">
    <property type="entry name" value="ABCG_PDR_2"/>
</dbReference>
<feature type="transmembrane region" description="Helical" evidence="11">
    <location>
        <begin position="567"/>
        <end position="597"/>
    </location>
</feature>
<evidence type="ECO:0000256" key="11">
    <source>
        <dbReference type="SAM" id="Phobius"/>
    </source>
</evidence>
<evidence type="ECO:0000256" key="6">
    <source>
        <dbReference type="ARBA" id="ARBA00022741"/>
    </source>
</evidence>
<feature type="domain" description="ABC transporter" evidence="12">
    <location>
        <begin position="864"/>
        <end position="1123"/>
    </location>
</feature>
<dbReference type="PANTHER" id="PTHR19241">
    <property type="entry name" value="ATP-BINDING CASSETTE TRANSPORTER"/>
    <property type="match status" value="1"/>
</dbReference>
<evidence type="ECO:0000256" key="1">
    <source>
        <dbReference type="ARBA" id="ARBA00004141"/>
    </source>
</evidence>
<feature type="transmembrane region" description="Helical" evidence="11">
    <location>
        <begin position="1442"/>
        <end position="1468"/>
    </location>
</feature>
<keyword evidence="9 11" id="KW-0472">Membrane</keyword>
<dbReference type="GO" id="GO:0005524">
    <property type="term" value="F:ATP binding"/>
    <property type="evidence" value="ECO:0007669"/>
    <property type="project" value="UniProtKB-KW"/>
</dbReference>
<feature type="transmembrane region" description="Helical" evidence="11">
    <location>
        <begin position="495"/>
        <end position="516"/>
    </location>
</feature>
<name>A0AAD9MJF7_PROWI</name>
<dbReference type="InterPro" id="IPR013525">
    <property type="entry name" value="ABC2_TM"/>
</dbReference>
<accession>A0AAD9MJF7</accession>
<gene>
    <name evidence="13" type="ORF">QBZ16_000995</name>
</gene>
<feature type="transmembrane region" description="Helical" evidence="11">
    <location>
        <begin position="1367"/>
        <end position="1391"/>
    </location>
</feature>
<dbReference type="SMART" id="SM00382">
    <property type="entry name" value="AAA"/>
    <property type="match status" value="2"/>
</dbReference>
<dbReference type="EMBL" id="JASFZW010000010">
    <property type="protein sequence ID" value="KAK2076470.1"/>
    <property type="molecule type" value="Genomic_DNA"/>
</dbReference>
<dbReference type="Gene3D" id="3.40.50.300">
    <property type="entry name" value="P-loop containing nucleotide triphosphate hydrolases"/>
    <property type="match status" value="2"/>
</dbReference>
<dbReference type="Proteomes" id="UP001255856">
    <property type="component" value="Unassembled WGS sequence"/>
</dbReference>
<keyword evidence="4 11" id="KW-0812">Transmembrane</keyword>
<dbReference type="GO" id="GO:0140359">
    <property type="term" value="F:ABC-type transporter activity"/>
    <property type="evidence" value="ECO:0007669"/>
    <property type="project" value="InterPro"/>
</dbReference>
<feature type="transmembrane region" description="Helical" evidence="11">
    <location>
        <begin position="722"/>
        <end position="744"/>
    </location>
</feature>
<reference evidence="13" key="1">
    <citation type="submission" date="2021-01" db="EMBL/GenBank/DDBJ databases">
        <authorList>
            <person name="Eckstrom K.M.E."/>
        </authorList>
    </citation>
    <scope>NUCLEOTIDE SEQUENCE</scope>
    <source>
        <strain evidence="13">UVCC 0001</strain>
    </source>
</reference>
<protein>
    <recommendedName>
        <fullName evidence="12">ABC transporter domain-containing protein</fullName>
    </recommendedName>
</protein>
<dbReference type="Pfam" id="PF00005">
    <property type="entry name" value="ABC_tran"/>
    <property type="match status" value="2"/>
</dbReference>
<dbReference type="Pfam" id="PF01061">
    <property type="entry name" value="ABC2_membrane"/>
    <property type="match status" value="2"/>
</dbReference>
<dbReference type="InterPro" id="IPR027417">
    <property type="entry name" value="P-loop_NTPase"/>
</dbReference>
<dbReference type="CDD" id="cd03232">
    <property type="entry name" value="ABCG_PDR_domain2"/>
    <property type="match status" value="1"/>
</dbReference>
<comment type="caution">
    <text evidence="13">The sequence shown here is derived from an EMBL/GenBank/DDBJ whole genome shotgun (WGS) entry which is preliminary data.</text>
</comment>
<keyword evidence="7" id="KW-0067">ATP-binding</keyword>
<comment type="subcellular location">
    <subcellularLocation>
        <location evidence="1">Membrane</location>
        <topology evidence="1">Multi-pass membrane protein</topology>
    </subcellularLocation>
</comment>
<feature type="transmembrane region" description="Helical" evidence="11">
    <location>
        <begin position="1247"/>
        <end position="1273"/>
    </location>
</feature>
<evidence type="ECO:0000256" key="3">
    <source>
        <dbReference type="ARBA" id="ARBA00022448"/>
    </source>
</evidence>
<evidence type="ECO:0000256" key="7">
    <source>
        <dbReference type="ARBA" id="ARBA00022840"/>
    </source>
</evidence>
<feature type="domain" description="ABC transporter" evidence="12">
    <location>
        <begin position="144"/>
        <end position="419"/>
    </location>
</feature>
<comment type="similarity">
    <text evidence="2">Belongs to the ABC transporter superfamily. ABCG family. PDR (TC 3.A.1.205) subfamily.</text>
</comment>
<evidence type="ECO:0000256" key="2">
    <source>
        <dbReference type="ARBA" id="ARBA00006012"/>
    </source>
</evidence>
<dbReference type="InterPro" id="IPR003439">
    <property type="entry name" value="ABC_transporter-like_ATP-bd"/>
</dbReference>
<dbReference type="GO" id="GO:0071944">
    <property type="term" value="C:cell periphery"/>
    <property type="evidence" value="ECO:0007669"/>
    <property type="project" value="UniProtKB-ARBA"/>
</dbReference>
<feature type="transmembrane region" description="Helical" evidence="11">
    <location>
        <begin position="528"/>
        <end position="546"/>
    </location>
</feature>
<dbReference type="FunFam" id="3.40.50.300:FF:000059">
    <property type="entry name" value="ABC transporter G family member 40"/>
    <property type="match status" value="1"/>
</dbReference>
<evidence type="ECO:0000256" key="8">
    <source>
        <dbReference type="ARBA" id="ARBA00022989"/>
    </source>
</evidence>
<feature type="region of interest" description="Disordered" evidence="10">
    <location>
        <begin position="768"/>
        <end position="805"/>
    </location>
</feature>
<dbReference type="FunFam" id="3.40.50.300:FF:000532">
    <property type="entry name" value="ABC transporter G family member 34"/>
    <property type="match status" value="1"/>
</dbReference>
<keyword evidence="8 11" id="KW-1133">Transmembrane helix</keyword>
<dbReference type="Pfam" id="PF06422">
    <property type="entry name" value="PDR_CDR"/>
    <property type="match status" value="1"/>
</dbReference>
<dbReference type="InterPro" id="IPR010929">
    <property type="entry name" value="PDR_CDR_ABC"/>
</dbReference>
<evidence type="ECO:0000259" key="12">
    <source>
        <dbReference type="PROSITE" id="PS50893"/>
    </source>
</evidence>
<dbReference type="InterPro" id="IPR003593">
    <property type="entry name" value="AAA+_ATPase"/>
</dbReference>
<dbReference type="GO" id="GO:0016020">
    <property type="term" value="C:membrane"/>
    <property type="evidence" value="ECO:0007669"/>
    <property type="project" value="UniProtKB-SubCell"/>
</dbReference>
<dbReference type="PROSITE" id="PS50893">
    <property type="entry name" value="ABC_TRANSPORTER_2"/>
    <property type="match status" value="2"/>
</dbReference>
<evidence type="ECO:0000256" key="5">
    <source>
        <dbReference type="ARBA" id="ARBA00022737"/>
    </source>
</evidence>
<evidence type="ECO:0000313" key="13">
    <source>
        <dbReference type="EMBL" id="KAK2076470.1"/>
    </source>
</evidence>
<proteinExistence type="inferred from homology"/>
<evidence type="ECO:0000256" key="4">
    <source>
        <dbReference type="ARBA" id="ARBA00022692"/>
    </source>
</evidence>
<dbReference type="SUPFAM" id="SSF52540">
    <property type="entry name" value="P-loop containing nucleoside triphosphate hydrolases"/>
    <property type="match status" value="2"/>
</dbReference>
<feature type="transmembrane region" description="Helical" evidence="11">
    <location>
        <begin position="1294"/>
        <end position="1319"/>
    </location>
</feature>
<evidence type="ECO:0000256" key="10">
    <source>
        <dbReference type="SAM" id="MobiDB-lite"/>
    </source>
</evidence>
<organism evidence="13 14">
    <name type="scientific">Prototheca wickerhamii</name>
    <dbReference type="NCBI Taxonomy" id="3111"/>
    <lineage>
        <taxon>Eukaryota</taxon>
        <taxon>Viridiplantae</taxon>
        <taxon>Chlorophyta</taxon>
        <taxon>core chlorophytes</taxon>
        <taxon>Trebouxiophyceae</taxon>
        <taxon>Chlorellales</taxon>
        <taxon>Chlorellaceae</taxon>
        <taxon>Prototheca</taxon>
    </lineage>
</organism>
<keyword evidence="14" id="KW-1185">Reference proteome</keyword>
<dbReference type="GO" id="GO:0016887">
    <property type="term" value="F:ATP hydrolysis activity"/>
    <property type="evidence" value="ECO:0007669"/>
    <property type="project" value="InterPro"/>
</dbReference>
<keyword evidence="3" id="KW-0813">Transport</keyword>
<evidence type="ECO:0000256" key="9">
    <source>
        <dbReference type="ARBA" id="ARBA00023136"/>
    </source>
</evidence>
<keyword evidence="6" id="KW-0547">Nucleotide-binding</keyword>
<feature type="transmembrane region" description="Helical" evidence="11">
    <location>
        <begin position="1217"/>
        <end position="1235"/>
    </location>
</feature>